<dbReference type="InterPro" id="IPR001238">
    <property type="entry name" value="DNA-binding_RecF"/>
</dbReference>
<keyword evidence="5 6" id="KW-0238">DNA-binding</keyword>
<organism evidence="8 9">
    <name type="scientific">Reichenbachiella agarivorans</name>
    <dbReference type="NCBI Taxonomy" id="2979464"/>
    <lineage>
        <taxon>Bacteria</taxon>
        <taxon>Pseudomonadati</taxon>
        <taxon>Bacteroidota</taxon>
        <taxon>Cytophagia</taxon>
        <taxon>Cytophagales</taxon>
        <taxon>Reichenbachiellaceae</taxon>
        <taxon>Reichenbachiella</taxon>
    </lineage>
</organism>
<accession>A0ABY6CSI0</accession>
<reference evidence="8" key="1">
    <citation type="submission" date="2022-09" db="EMBL/GenBank/DDBJ databases">
        <title>Comparative genomics and taxonomic characterization of three novel marine species of genus Reichenbachiella exhibiting antioxidant and polysaccharide degradation activities.</title>
        <authorList>
            <person name="Muhammad N."/>
            <person name="Lee Y.-J."/>
            <person name="Ko J."/>
            <person name="Kim S.-G."/>
        </authorList>
    </citation>
    <scope>NUCLEOTIDE SEQUENCE</scope>
    <source>
        <strain evidence="8">BKB1-1</strain>
    </source>
</reference>
<evidence type="ECO:0000256" key="3">
    <source>
        <dbReference type="ARBA" id="ARBA00022741"/>
    </source>
</evidence>
<keyword evidence="1 6" id="KW-0963">Cytoplasm</keyword>
<comment type="similarity">
    <text evidence="6">Belongs to the RecF family.</text>
</comment>
<comment type="subcellular location">
    <subcellularLocation>
        <location evidence="6">Cytoplasm</location>
    </subcellularLocation>
</comment>
<dbReference type="SUPFAM" id="SSF52540">
    <property type="entry name" value="P-loop containing nucleoside triphosphate hydrolases"/>
    <property type="match status" value="1"/>
</dbReference>
<keyword evidence="6" id="KW-0234">DNA repair</keyword>
<dbReference type="PANTHER" id="PTHR32182">
    <property type="entry name" value="DNA REPLICATION AND REPAIR PROTEIN RECF"/>
    <property type="match status" value="1"/>
</dbReference>
<evidence type="ECO:0000256" key="2">
    <source>
        <dbReference type="ARBA" id="ARBA00022705"/>
    </source>
</evidence>
<feature type="domain" description="RecF/RecN/SMC N-terminal" evidence="7">
    <location>
        <begin position="2"/>
        <end position="346"/>
    </location>
</feature>
<evidence type="ECO:0000256" key="5">
    <source>
        <dbReference type="ARBA" id="ARBA00023125"/>
    </source>
</evidence>
<dbReference type="EMBL" id="CP106679">
    <property type="protein sequence ID" value="UXP33289.1"/>
    <property type="molecule type" value="Genomic_DNA"/>
</dbReference>
<keyword evidence="6" id="KW-0227">DNA damage</keyword>
<evidence type="ECO:0000313" key="8">
    <source>
        <dbReference type="EMBL" id="UXP33289.1"/>
    </source>
</evidence>
<dbReference type="PANTHER" id="PTHR32182:SF0">
    <property type="entry name" value="DNA REPLICATION AND REPAIR PROTEIN RECF"/>
    <property type="match status" value="1"/>
</dbReference>
<dbReference type="HAMAP" id="MF_00365">
    <property type="entry name" value="RecF"/>
    <property type="match status" value="1"/>
</dbReference>
<keyword evidence="9" id="KW-1185">Reference proteome</keyword>
<dbReference type="Gene3D" id="1.20.1050.90">
    <property type="entry name" value="RecF/RecN/SMC, N-terminal domain"/>
    <property type="match status" value="1"/>
</dbReference>
<feature type="binding site" evidence="6">
    <location>
        <begin position="30"/>
        <end position="37"/>
    </location>
    <ligand>
        <name>ATP</name>
        <dbReference type="ChEBI" id="CHEBI:30616"/>
    </ligand>
</feature>
<evidence type="ECO:0000256" key="1">
    <source>
        <dbReference type="ARBA" id="ARBA00022490"/>
    </source>
</evidence>
<comment type="function">
    <text evidence="6">The RecF protein is involved in DNA metabolism; it is required for DNA replication and normal SOS inducibility. RecF binds preferentially to single-stranded, linear DNA. It also seems to bind ATP.</text>
</comment>
<sequence length="368" mass="43272">MFLQSLKLSNFKNYQSEEVDFCDHINCFVGLNGSGKTNILDAIYYLSLTKSAFNSIDSQNIRHGESFFAVKGNFLLKERERLVHCSLKSQEKKLFKVDGQEYEKLSQHIGQFPVVMIAPNDDELIRESNEVRRKFFDSIISQYDQEYLSWLIKYNHHLKQRNALLKTFKESRRFDDTLLTNYDHTLIHVGKLIAGRRQAFIQEYQPYFQRNYHMISEDREQVQITYNSKGLASDFEAQFNKSRERDMVMLRTLVGVHRDEYLFSINGQALKKYGSQGQQKSSLISLKLAQFEFVKDHLSITPILLLDDIFDKLDDHRIKKMLEIIASDRFKQIFITDAREERTRSLLQNQFDPLKIFKVEDGTIGNLD</sequence>
<keyword evidence="2 6" id="KW-0235">DNA replication</keyword>
<gene>
    <name evidence="6" type="primary">recF</name>
    <name evidence="8" type="ORF">N6H18_04910</name>
</gene>
<name>A0ABY6CSI0_9BACT</name>
<keyword evidence="6" id="KW-0742">SOS response</keyword>
<dbReference type="InterPro" id="IPR027417">
    <property type="entry name" value="P-loop_NTPase"/>
</dbReference>
<protein>
    <recommendedName>
        <fullName evidence="6">DNA replication and repair protein RecF</fullName>
    </recommendedName>
</protein>
<dbReference type="Gene3D" id="3.40.50.300">
    <property type="entry name" value="P-loop containing nucleotide triphosphate hydrolases"/>
    <property type="match status" value="1"/>
</dbReference>
<dbReference type="NCBIfam" id="TIGR00611">
    <property type="entry name" value="recf"/>
    <property type="match status" value="1"/>
</dbReference>
<evidence type="ECO:0000256" key="6">
    <source>
        <dbReference type="HAMAP-Rule" id="MF_00365"/>
    </source>
</evidence>
<keyword evidence="3 6" id="KW-0547">Nucleotide-binding</keyword>
<keyword evidence="4 6" id="KW-0067">ATP-binding</keyword>
<dbReference type="RefSeq" id="WP_262310718.1">
    <property type="nucleotide sequence ID" value="NZ_CP106679.1"/>
</dbReference>
<evidence type="ECO:0000313" key="9">
    <source>
        <dbReference type="Proteomes" id="UP001065174"/>
    </source>
</evidence>
<dbReference type="Proteomes" id="UP001065174">
    <property type="component" value="Chromosome"/>
</dbReference>
<dbReference type="InterPro" id="IPR003395">
    <property type="entry name" value="RecF/RecN/SMC_N"/>
</dbReference>
<proteinExistence type="inferred from homology"/>
<evidence type="ECO:0000256" key="4">
    <source>
        <dbReference type="ARBA" id="ARBA00022840"/>
    </source>
</evidence>
<dbReference type="InterPro" id="IPR042174">
    <property type="entry name" value="RecF_2"/>
</dbReference>
<evidence type="ECO:0000259" key="7">
    <source>
        <dbReference type="Pfam" id="PF02463"/>
    </source>
</evidence>
<dbReference type="Pfam" id="PF02463">
    <property type="entry name" value="SMC_N"/>
    <property type="match status" value="1"/>
</dbReference>